<feature type="compositionally biased region" description="Basic and acidic residues" evidence="1">
    <location>
        <begin position="119"/>
        <end position="135"/>
    </location>
</feature>
<dbReference type="Proteomes" id="UP000053647">
    <property type="component" value="Unassembled WGS sequence"/>
</dbReference>
<evidence type="ECO:0000256" key="1">
    <source>
        <dbReference type="SAM" id="MobiDB-lite"/>
    </source>
</evidence>
<dbReference type="EMBL" id="KN819781">
    <property type="protein sequence ID" value="KIJ07802.1"/>
    <property type="molecule type" value="Genomic_DNA"/>
</dbReference>
<reference evidence="2 3" key="1">
    <citation type="submission" date="2014-06" db="EMBL/GenBank/DDBJ databases">
        <authorList>
            <consortium name="DOE Joint Genome Institute"/>
            <person name="Kuo A."/>
            <person name="Kohler A."/>
            <person name="Nagy L.G."/>
            <person name="Floudas D."/>
            <person name="Copeland A."/>
            <person name="Barry K.W."/>
            <person name="Cichocki N."/>
            <person name="Veneault-Fourrey C."/>
            <person name="LaButti K."/>
            <person name="Lindquist E.A."/>
            <person name="Lipzen A."/>
            <person name="Lundell T."/>
            <person name="Morin E."/>
            <person name="Murat C."/>
            <person name="Sun H."/>
            <person name="Tunlid A."/>
            <person name="Henrissat B."/>
            <person name="Grigoriev I.V."/>
            <person name="Hibbett D.S."/>
            <person name="Martin F."/>
            <person name="Nordberg H.P."/>
            <person name="Cantor M.N."/>
            <person name="Hua S.X."/>
        </authorList>
    </citation>
    <scope>NUCLEOTIDE SEQUENCE [LARGE SCALE GENOMIC DNA]</scope>
    <source>
        <strain evidence="2 3">ATCC 200175</strain>
    </source>
</reference>
<dbReference type="AlphaFoldDB" id="A0A0C9TIL3"/>
<name>A0A0C9TIL3_PAXIN</name>
<dbReference type="HOGENOM" id="CLU_046884_1_0_1"/>
<protein>
    <recommendedName>
        <fullName evidence="4">Zn(2)-C6 fungal-type domain-containing protein</fullName>
    </recommendedName>
</protein>
<keyword evidence="3" id="KW-1185">Reference proteome</keyword>
<evidence type="ECO:0000313" key="2">
    <source>
        <dbReference type="EMBL" id="KIJ07802.1"/>
    </source>
</evidence>
<proteinExistence type="predicted"/>
<evidence type="ECO:0008006" key="4">
    <source>
        <dbReference type="Google" id="ProtNLM"/>
    </source>
</evidence>
<feature type="region of interest" description="Disordered" evidence="1">
    <location>
        <begin position="268"/>
        <end position="298"/>
    </location>
</feature>
<organism evidence="2 3">
    <name type="scientific">Paxillus involutus ATCC 200175</name>
    <dbReference type="NCBI Taxonomy" id="664439"/>
    <lineage>
        <taxon>Eukaryota</taxon>
        <taxon>Fungi</taxon>
        <taxon>Dikarya</taxon>
        <taxon>Basidiomycota</taxon>
        <taxon>Agaricomycotina</taxon>
        <taxon>Agaricomycetes</taxon>
        <taxon>Agaricomycetidae</taxon>
        <taxon>Boletales</taxon>
        <taxon>Paxilineae</taxon>
        <taxon>Paxillaceae</taxon>
        <taxon>Paxillus</taxon>
    </lineage>
</organism>
<sequence length="567" mass="62810">MPNQSRLTQIYTASQRRVSGFVLVDHTNAFNRAVRELIRLSAVAPPLLGGHALLPTALVESTAEWRSEWETWMGGLFRALEDVKEQGDCLEIPYNVSQAIAMAEVAYTNLEDRAEAERVRELRGGRRHSEVEEGSSRVGGKRKRGGDRHGKALEGLRAQVLTTPEDGTPEEQESWAKEWHIKVQQLTASLASDALRGIGLGVPAADKAIFIQMHGVCATWRAEAAQRAEEEKQRVAREREEAAAEAEAEAHVREAARVRQEEMARERERAAEEVGMGEPVDEGDEENEEAGEEETSAAMVVSPVATPTKKAKTRDPRLTVVVPPHKRQFTEAFHKGGKDFEPEDPLEGDEVTAATAREESKGRPQCAVGDLVRRGPERCKACVDKRRKVCWGEDNRVCRRCQMKRVGCSKSMKALREREMSEHSGGQGKAKAINRLGELEQGVPGPSNSSTSAHPWPYPVPMTSVSRDVVEADLLPEDGRSVITNQKLNALVQILGRLTTQGSFIEAQVQNLKAWAMDLNVEVWDVQETHGKYSHQLEYAAAQLGVVLREAKEFPVEEGESGREDSE</sequence>
<evidence type="ECO:0000313" key="3">
    <source>
        <dbReference type="Proteomes" id="UP000053647"/>
    </source>
</evidence>
<feature type="compositionally biased region" description="Acidic residues" evidence="1">
    <location>
        <begin position="279"/>
        <end position="295"/>
    </location>
</feature>
<gene>
    <name evidence="2" type="ORF">PAXINDRAFT_19028</name>
</gene>
<reference evidence="3" key="2">
    <citation type="submission" date="2015-01" db="EMBL/GenBank/DDBJ databases">
        <title>Evolutionary Origins and Diversification of the Mycorrhizal Mutualists.</title>
        <authorList>
            <consortium name="DOE Joint Genome Institute"/>
            <consortium name="Mycorrhizal Genomics Consortium"/>
            <person name="Kohler A."/>
            <person name="Kuo A."/>
            <person name="Nagy L.G."/>
            <person name="Floudas D."/>
            <person name="Copeland A."/>
            <person name="Barry K.W."/>
            <person name="Cichocki N."/>
            <person name="Veneault-Fourrey C."/>
            <person name="LaButti K."/>
            <person name="Lindquist E.A."/>
            <person name="Lipzen A."/>
            <person name="Lundell T."/>
            <person name="Morin E."/>
            <person name="Murat C."/>
            <person name="Riley R."/>
            <person name="Ohm R."/>
            <person name="Sun H."/>
            <person name="Tunlid A."/>
            <person name="Henrissat B."/>
            <person name="Grigoriev I.V."/>
            <person name="Hibbett D.S."/>
            <person name="Martin F."/>
        </authorList>
    </citation>
    <scope>NUCLEOTIDE SEQUENCE [LARGE SCALE GENOMIC DNA]</scope>
    <source>
        <strain evidence="3">ATCC 200175</strain>
    </source>
</reference>
<accession>A0A0C9TIL3</accession>
<feature type="region of interest" description="Disordered" evidence="1">
    <location>
        <begin position="119"/>
        <end position="152"/>
    </location>
</feature>